<evidence type="ECO:0000256" key="2">
    <source>
        <dbReference type="ARBA" id="ARBA00023125"/>
    </source>
</evidence>
<accession>A0ABY5S9M4</accession>
<organism evidence="5 6">
    <name type="scientific">Paenibacillus spongiae</name>
    <dbReference type="NCBI Taxonomy" id="2909671"/>
    <lineage>
        <taxon>Bacteria</taxon>
        <taxon>Bacillati</taxon>
        <taxon>Bacillota</taxon>
        <taxon>Bacilli</taxon>
        <taxon>Bacillales</taxon>
        <taxon>Paenibacillaceae</taxon>
        <taxon>Paenibacillus</taxon>
    </lineage>
</organism>
<reference evidence="5" key="1">
    <citation type="submission" date="2022-01" db="EMBL/GenBank/DDBJ databases">
        <title>Paenibacillus spongiae sp. nov., isolated from marine sponge.</title>
        <authorList>
            <person name="Li Z."/>
            <person name="Zhang M."/>
        </authorList>
    </citation>
    <scope>NUCLEOTIDE SEQUENCE</scope>
    <source>
        <strain evidence="5">PHS-Z3</strain>
    </source>
</reference>
<evidence type="ECO:0000313" key="5">
    <source>
        <dbReference type="EMBL" id="UVI30424.1"/>
    </source>
</evidence>
<dbReference type="PANTHER" id="PTHR33154:SF33">
    <property type="entry name" value="TRANSCRIPTIONAL REPRESSOR SDPR"/>
    <property type="match status" value="1"/>
</dbReference>
<feature type="domain" description="HTH arsR-type" evidence="4">
    <location>
        <begin position="15"/>
        <end position="93"/>
    </location>
</feature>
<dbReference type="SMART" id="SM00418">
    <property type="entry name" value="HTH_ARSR"/>
    <property type="match status" value="1"/>
</dbReference>
<dbReference type="SUPFAM" id="SSF46785">
    <property type="entry name" value="Winged helix' DNA-binding domain"/>
    <property type="match status" value="1"/>
</dbReference>
<dbReference type="InterPro" id="IPR036390">
    <property type="entry name" value="WH_DNA-bd_sf"/>
</dbReference>
<sequence length="308" mass="34428">MVTIRYLSTDDKSLLVYEALSSRPRLDILDMLATRAMSVKEIAEALSFSSATVTIHIRKLEESGLIVCTHAPGKHGRQKLCRLAVESFQGGFRARTGNRRDALSCSIRIGHYTDYSVKPTCGLAMQSSFIGQLDDPRYFSDPQRFDADVLWFAEGYVEYRIPNYLLPGQRLTRIDISMELCSEAPGSNENWPSDISFELGGRQLGIWTCPGDFGDRRGLLNPDWWPDTNKTQYGLLKILSVTEDGSFIDGIKLSDTAIRDIQPLFGHDMPFRIAVRPDADNVGGLTLFGQGFGNYNQNIEVIFQVASP</sequence>
<dbReference type="Gene3D" id="1.10.10.10">
    <property type="entry name" value="Winged helix-like DNA-binding domain superfamily/Winged helix DNA-binding domain"/>
    <property type="match status" value="1"/>
</dbReference>
<dbReference type="InterPro" id="IPR011991">
    <property type="entry name" value="ArsR-like_HTH"/>
</dbReference>
<protein>
    <submittedName>
        <fullName evidence="5">Helix-turn-helix domain-containing protein</fullName>
    </submittedName>
</protein>
<dbReference type="InterPro" id="IPR036388">
    <property type="entry name" value="WH-like_DNA-bd_sf"/>
</dbReference>
<dbReference type="Proteomes" id="UP001057877">
    <property type="component" value="Chromosome"/>
</dbReference>
<proteinExistence type="predicted"/>
<gene>
    <name evidence="5" type="ORF">L1F29_00590</name>
</gene>
<evidence type="ECO:0000259" key="4">
    <source>
        <dbReference type="SMART" id="SM00418"/>
    </source>
</evidence>
<dbReference type="CDD" id="cd00090">
    <property type="entry name" value="HTH_ARSR"/>
    <property type="match status" value="1"/>
</dbReference>
<dbReference type="EMBL" id="CP091430">
    <property type="protein sequence ID" value="UVI30424.1"/>
    <property type="molecule type" value="Genomic_DNA"/>
</dbReference>
<keyword evidence="2" id="KW-0238">DNA-binding</keyword>
<dbReference type="Pfam" id="PF12840">
    <property type="entry name" value="HTH_20"/>
    <property type="match status" value="1"/>
</dbReference>
<dbReference type="PANTHER" id="PTHR33154">
    <property type="entry name" value="TRANSCRIPTIONAL REGULATOR, ARSR FAMILY"/>
    <property type="match status" value="1"/>
</dbReference>
<evidence type="ECO:0000313" key="6">
    <source>
        <dbReference type="Proteomes" id="UP001057877"/>
    </source>
</evidence>
<keyword evidence="1" id="KW-0805">Transcription regulation</keyword>
<dbReference type="InterPro" id="IPR051081">
    <property type="entry name" value="HTH_MetalResp_TranReg"/>
</dbReference>
<name>A0ABY5S9M4_9BACL</name>
<keyword evidence="6" id="KW-1185">Reference proteome</keyword>
<evidence type="ECO:0000256" key="3">
    <source>
        <dbReference type="ARBA" id="ARBA00023163"/>
    </source>
</evidence>
<dbReference type="InterPro" id="IPR001845">
    <property type="entry name" value="HTH_ArsR_DNA-bd_dom"/>
</dbReference>
<keyword evidence="3" id="KW-0804">Transcription</keyword>
<evidence type="ECO:0000256" key="1">
    <source>
        <dbReference type="ARBA" id="ARBA00023015"/>
    </source>
</evidence>
<dbReference type="RefSeq" id="WP_258386488.1">
    <property type="nucleotide sequence ID" value="NZ_CP091430.1"/>
</dbReference>